<accession>A0AAX2J8K5</accession>
<dbReference type="PANTHER" id="PTHR42755:SF1">
    <property type="entry name" value="3-DEOXY-D-MANNO-OCTULOSONIC ACID TRANSFERASE, MITOCHONDRIAL-RELATED"/>
    <property type="match status" value="1"/>
</dbReference>
<evidence type="ECO:0000256" key="2">
    <source>
        <dbReference type="PIRSR" id="PIRSR639901-1"/>
    </source>
</evidence>
<keyword evidence="4" id="KW-0448">Lipopolysaccharide biosynthesis</keyword>
<comment type="catalytic activity">
    <reaction evidence="4">
        <text>lipid IVA (E. coli) + CMP-3-deoxy-beta-D-manno-octulosonate = alpha-Kdo-(2-&gt;6)-lipid IVA (E. coli) + CMP + H(+)</text>
        <dbReference type="Rhea" id="RHEA:28066"/>
        <dbReference type="ChEBI" id="CHEBI:15378"/>
        <dbReference type="ChEBI" id="CHEBI:58603"/>
        <dbReference type="ChEBI" id="CHEBI:60364"/>
        <dbReference type="ChEBI" id="CHEBI:60377"/>
        <dbReference type="ChEBI" id="CHEBI:85987"/>
        <dbReference type="EC" id="2.4.99.12"/>
    </reaction>
</comment>
<evidence type="ECO:0000259" key="5">
    <source>
        <dbReference type="Pfam" id="PF04413"/>
    </source>
</evidence>
<dbReference type="PANTHER" id="PTHR42755">
    <property type="entry name" value="3-DEOXY-MANNO-OCTULOSONATE CYTIDYLYLTRANSFERASE"/>
    <property type="match status" value="1"/>
</dbReference>
<comment type="pathway">
    <text evidence="4">Bacterial outer membrane biogenesis; LPS core biosynthesis.</text>
</comment>
<evidence type="ECO:0000256" key="1">
    <source>
        <dbReference type="ARBA" id="ARBA00022679"/>
    </source>
</evidence>
<evidence type="ECO:0000313" key="7">
    <source>
        <dbReference type="Proteomes" id="UP000249008"/>
    </source>
</evidence>
<dbReference type="Proteomes" id="UP000249008">
    <property type="component" value="Chromosome 1"/>
</dbReference>
<feature type="site" description="Transition state stabilizer" evidence="3">
    <location>
        <position position="202"/>
    </location>
</feature>
<feature type="domain" description="3-deoxy-D-manno-octulosonic-acid transferase N-terminal" evidence="5">
    <location>
        <begin position="32"/>
        <end position="205"/>
    </location>
</feature>
<dbReference type="EC" id="2.4.99.12" evidence="4"/>
<dbReference type="SUPFAM" id="SSF53756">
    <property type="entry name" value="UDP-Glycosyltransferase/glycogen phosphorylase"/>
    <property type="match status" value="1"/>
</dbReference>
<feature type="site" description="Transition state stabilizer" evidence="3">
    <location>
        <position position="125"/>
    </location>
</feature>
<evidence type="ECO:0000256" key="4">
    <source>
        <dbReference type="RuleBase" id="RU365103"/>
    </source>
</evidence>
<dbReference type="InterPro" id="IPR039901">
    <property type="entry name" value="Kdotransferase"/>
</dbReference>
<feature type="active site" description="Proton acceptor" evidence="2">
    <location>
        <position position="54"/>
    </location>
</feature>
<dbReference type="GO" id="GO:0043842">
    <property type="term" value="F:Kdo transferase activity"/>
    <property type="evidence" value="ECO:0007669"/>
    <property type="project" value="UniProtKB-EC"/>
</dbReference>
<evidence type="ECO:0000313" key="6">
    <source>
        <dbReference type="EMBL" id="SQJ00086.1"/>
    </source>
</evidence>
<dbReference type="Gene3D" id="3.40.50.2000">
    <property type="entry name" value="Glycogen Phosphorylase B"/>
    <property type="match status" value="1"/>
</dbReference>
<reference evidence="6 7" key="1">
    <citation type="submission" date="2018-06" db="EMBL/GenBank/DDBJ databases">
        <authorList>
            <consortium name="Pathogen Informatics"/>
            <person name="Doyle S."/>
        </authorList>
    </citation>
    <scope>NUCLEOTIDE SEQUENCE [LARGE SCALE GENOMIC DNA]</scope>
    <source>
        <strain evidence="6 7">NCTC12112</strain>
    </source>
</reference>
<gene>
    <name evidence="6" type="primary">waaA</name>
    <name evidence="6" type="ORF">NCTC12112_00441</name>
</gene>
<proteinExistence type="inferred from homology"/>
<keyword evidence="4" id="KW-1003">Cell membrane</keyword>
<keyword evidence="4" id="KW-0472">Membrane</keyword>
<sequence length="413" mass="48206">MLYNVIRVLITPFLYMYMLVNKEKKEFFYKRIKQNLDILKKEKYIWVHCSSVGEVNLSEALVKKILSERKERILLTVMTDTGMGTAKEKYKNNERVDILYFPLDDKNVIKNILERIEMKILILIETEIWPNLITECHKNGKVIVVNGRISDRSFGRYEKLSFYLRGVFKDVDGFYMQSKLDSERIIKIGADENRVETLGNLKFDIDLERFDEKTKEELKKFLGVHGRKVFTAGSTRTGENEIILQVFKKLTNTILILVPRHIERVPVIEELIKKEGLTYKKYSKIDSDNFEKTDIILVDKIGVLRKLYSIADIAFVGGTLVDIGGHSLLEPLFYGKTPIFGPYLQNVKDISKEVLNKNIGYKVENVDEFLEAVNQIERNSDMYKKNIEVFFEENNRTADKILEKIDKLLEVED</sequence>
<keyword evidence="1 4" id="KW-0808">Transferase</keyword>
<dbReference type="KEGG" id="ful:C4N20_09435"/>
<dbReference type="EMBL" id="LS483487">
    <property type="protein sequence ID" value="SQJ00086.1"/>
    <property type="molecule type" value="Genomic_DNA"/>
</dbReference>
<dbReference type="AlphaFoldDB" id="A0AAX2J8K5"/>
<dbReference type="InterPro" id="IPR007507">
    <property type="entry name" value="Glycos_transf_N"/>
</dbReference>
<dbReference type="GO" id="GO:0005886">
    <property type="term" value="C:plasma membrane"/>
    <property type="evidence" value="ECO:0007669"/>
    <property type="project" value="UniProtKB-SubCell"/>
</dbReference>
<organism evidence="6 7">
    <name type="scientific">Fusobacterium ulcerans</name>
    <dbReference type="NCBI Taxonomy" id="861"/>
    <lineage>
        <taxon>Bacteria</taxon>
        <taxon>Fusobacteriati</taxon>
        <taxon>Fusobacteriota</taxon>
        <taxon>Fusobacteriia</taxon>
        <taxon>Fusobacteriales</taxon>
        <taxon>Fusobacteriaceae</taxon>
        <taxon>Fusobacterium</taxon>
    </lineage>
</organism>
<dbReference type="RefSeq" id="WP_040490812.1">
    <property type="nucleotide sequence ID" value="NZ_CABKNW010000004.1"/>
</dbReference>
<evidence type="ECO:0000256" key="3">
    <source>
        <dbReference type="PIRSR" id="PIRSR639901-2"/>
    </source>
</evidence>
<dbReference type="GeneID" id="78455033"/>
<protein>
    <recommendedName>
        <fullName evidence="4">3-deoxy-D-manno-octulosonic acid transferase</fullName>
        <shortName evidence="4">Kdo transferase</shortName>
        <ecNumber evidence="4">2.4.99.12</ecNumber>
    </recommendedName>
    <alternativeName>
        <fullName evidence="4">Lipid IV(A) 3-deoxy-D-manno-octulosonic acid transferase</fullName>
    </alternativeName>
</protein>
<comment type="function">
    <text evidence="4">Involved in lipopolysaccharide (LPS) biosynthesis. Catalyzes the transfer of 3-deoxy-D-manno-octulosonate (Kdo) residue(s) from CMP-Kdo to lipid IV(A), the tetraacyldisaccharide-1,4'-bisphosphate precursor of lipid A.</text>
</comment>
<keyword evidence="6" id="KW-0328">Glycosyltransferase</keyword>
<dbReference type="Pfam" id="PF04413">
    <property type="entry name" value="Glycos_transf_N"/>
    <property type="match status" value="1"/>
</dbReference>
<dbReference type="Gene3D" id="3.40.50.11720">
    <property type="entry name" value="3-Deoxy-D-manno-octulosonic-acid transferase, N-terminal domain"/>
    <property type="match status" value="1"/>
</dbReference>
<comment type="subcellular location">
    <subcellularLocation>
        <location evidence="4">Cell membrane</location>
    </subcellularLocation>
</comment>
<dbReference type="InterPro" id="IPR038107">
    <property type="entry name" value="Glycos_transf_N_sf"/>
</dbReference>
<name>A0AAX2J8K5_9FUSO</name>
<dbReference type="GO" id="GO:0009244">
    <property type="term" value="P:lipopolysaccharide core region biosynthetic process"/>
    <property type="evidence" value="ECO:0007669"/>
    <property type="project" value="UniProtKB-UniRule"/>
</dbReference>
<comment type="similarity">
    <text evidence="4">Belongs to the glycosyltransferase group 1 family.</text>
</comment>
<dbReference type="GO" id="GO:0009245">
    <property type="term" value="P:lipid A biosynthetic process"/>
    <property type="evidence" value="ECO:0007669"/>
    <property type="project" value="TreeGrafter"/>
</dbReference>